<feature type="region of interest" description="Disordered" evidence="1">
    <location>
        <begin position="1481"/>
        <end position="1503"/>
    </location>
</feature>
<sequence length="1554" mass="164784">MARVVRFARSLRADIWGDPRPRWSQRPQLRPDELSVRRLEPRRVLAASIQTLAVPAEAVEGDTVEVSAEATGGGALQFDWTITRNSNVIAQGSGQDFTFQPQDDGEYDVALRVTDASDASQAYAEGTVTVANAKPFISQLSATPIPVSGVTTLTGVLSDPGGDDTHTLQINWGDPSDPANSQTIDLSSPPPGVDYNPATGAFSIDHQYANGQPAGVLRINVKATDDDGGEFYALASGVAGNSAPEFSGLSATPITENGVTLLTGVVTDPDPEDLLTLQINWGHPESPNNAQLIDLADPPPGVSYDPTTGSFSVEHQYLDNPASGVFRINVKATDGTGGEFNALTAGRVENAPPTLSGLTATSIDENGVTVLAGVLDDPGTLDTHRLEIDWGDPLSPGNTQLIDLENPPLGVHYDPTTGVFTVEHQYLDDNPSITPVDVTTISVKAVDNDGASVVADASVQISNVAPGVEELAATSLQENGYTTLTGRVVDPGSQDTHRLVITWGDPASPGHLQVINLASPPPGVDYNPADGGFRITHQYLDDNPSGTGWDAYSIRVNVLDDDGGTSFATTTVVVTNVPPALAEINAHDVDENGVTTLSGKIVDPGTLDTFTLTVDWGDGATEQYTTDPDGEGVSLLEPTGGVSYDPTTREFSIKHRYLDDNPSGTPTDAYTISVDVLDDDGGAAQATTDITVRNVAPSLVGVDANNVSENGVTTLTGKIVDPGTLDTFTLTVNWDDGTVEEFTTDPGGTGISLLDPPDGVTYDAGTREFTIQHRYLDDDPTGTPSDPYTIRLTLVDDDADMAVDAKTITVANAAPVIGDTPDVNVDEGQQLFIGPHAGGAGVMIPGIMFEDAGTLDTHTATINWGDGSMGEDLVVLQNDGSEIRTGILIGSHTYADNGAYTVTVTITDDDGGQDVETFVVNVINVDPTLTGVEGLQVDEGQAVTLAGLGVGLADPGFDNPLNTGDPSNGGELQETFVGMQVDWGDGSAPMSVSIVDRVSGSPGVPTTAAFSHDVHYYADDGVYRVSVTMSDDDGGAVTRTFEILVENVAPALVLTDQMFVINEGDTLVIPHLGSFTDPGARNDLNPNGASDETFSYTIDWGDGTCEKLHLPVSVVDGGPGVGKTGNLLAGHDHTYADNDADSRYTITVTLHDDDGGYDKQSFEITVNNVNPTIEPLTPGELIDDDYMPGILVDAMDLEGDGVTYLVLRFSDPGADTYDVWIDWGDKLYLPEGDQRFVKATPINWSESTDGVTLLFSYPYTGPPDPLNPAAPIEITAIVVDDDYAAATGDELVFGPETTFLIEPGRSDPGQAVITNPGIEDTNVAIDTTPDIALLEFPQLAEYIEPPAPQVSVDLNQQTQDVEASAGELSATSERVWVIRTVAPDGELGEPVRLKPDALDRLPELFAKLPDGHYQILVIRTENNTSRLVMDFVIRGGRPIDVTDDSDGARDRPPTEEQVDPPAESVQAPIEIDAREVPAEIVDPQQNGQTQPPGEPTVLTGQRRQSEAQLTAGAAVAFGLARTRQGEWRRRVEDALQHADEEDWKLLNLLRRRPR</sequence>
<dbReference type="SUPFAM" id="SSF49299">
    <property type="entry name" value="PKD domain"/>
    <property type="match status" value="3"/>
</dbReference>
<dbReference type="InterPro" id="IPR013783">
    <property type="entry name" value="Ig-like_fold"/>
</dbReference>
<gene>
    <name evidence="3" type="ORF">KOR34_51430</name>
</gene>
<dbReference type="InterPro" id="IPR035986">
    <property type="entry name" value="PKD_dom_sf"/>
</dbReference>
<dbReference type="PROSITE" id="PS00430">
    <property type="entry name" value="TONB_DEPENDENT_REC_1"/>
    <property type="match status" value="1"/>
</dbReference>
<proteinExistence type="predicted"/>
<comment type="caution">
    <text evidence="3">The sequence shown here is derived from an EMBL/GenBank/DDBJ whole genome shotgun (WGS) entry which is preliminary data.</text>
</comment>
<dbReference type="Gene3D" id="2.60.40.10">
    <property type="entry name" value="Immunoglobulins"/>
    <property type="match status" value="3"/>
</dbReference>
<evidence type="ECO:0000313" key="4">
    <source>
        <dbReference type="Proteomes" id="UP000316714"/>
    </source>
</evidence>
<reference evidence="3 4" key="1">
    <citation type="submission" date="2019-02" db="EMBL/GenBank/DDBJ databases">
        <title>Deep-cultivation of Planctomycetes and their phenomic and genomic characterization uncovers novel biology.</title>
        <authorList>
            <person name="Wiegand S."/>
            <person name="Jogler M."/>
            <person name="Boedeker C."/>
            <person name="Pinto D."/>
            <person name="Vollmers J."/>
            <person name="Rivas-Marin E."/>
            <person name="Kohn T."/>
            <person name="Peeters S.H."/>
            <person name="Heuer A."/>
            <person name="Rast P."/>
            <person name="Oberbeckmann S."/>
            <person name="Bunk B."/>
            <person name="Jeske O."/>
            <person name="Meyerdierks A."/>
            <person name="Storesund J.E."/>
            <person name="Kallscheuer N."/>
            <person name="Luecker S."/>
            <person name="Lage O.M."/>
            <person name="Pohl T."/>
            <person name="Merkel B.J."/>
            <person name="Hornburger P."/>
            <person name="Mueller R.-W."/>
            <person name="Bruemmer F."/>
            <person name="Labrenz M."/>
            <person name="Spormann A.M."/>
            <person name="Op Den Camp H."/>
            <person name="Overmann J."/>
            <person name="Amann R."/>
            <person name="Jetten M.S.M."/>
            <person name="Mascher T."/>
            <person name="Medema M.H."/>
            <person name="Devos D.P."/>
            <person name="Kaster A.-K."/>
            <person name="Ovreas L."/>
            <person name="Rohde M."/>
            <person name="Galperin M.Y."/>
            <person name="Jogler C."/>
        </authorList>
    </citation>
    <scope>NUCLEOTIDE SEQUENCE [LARGE SCALE GENOMIC DNA]</scope>
    <source>
        <strain evidence="3 4">KOR34</strain>
    </source>
</reference>
<accession>A0A5C5UUX0</accession>
<dbReference type="EMBL" id="SIHJ01000007">
    <property type="protein sequence ID" value="TWT29589.1"/>
    <property type="molecule type" value="Genomic_DNA"/>
</dbReference>
<evidence type="ECO:0000256" key="1">
    <source>
        <dbReference type="SAM" id="MobiDB-lite"/>
    </source>
</evidence>
<dbReference type="InterPro" id="IPR022409">
    <property type="entry name" value="PKD/Chitinase_dom"/>
</dbReference>
<evidence type="ECO:0000313" key="3">
    <source>
        <dbReference type="EMBL" id="TWT29589.1"/>
    </source>
</evidence>
<dbReference type="InterPro" id="IPR010916">
    <property type="entry name" value="TonB_box_CS"/>
</dbReference>
<keyword evidence="4" id="KW-1185">Reference proteome</keyword>
<dbReference type="PROSITE" id="PS50093">
    <property type="entry name" value="PKD"/>
    <property type="match status" value="1"/>
</dbReference>
<organism evidence="3 4">
    <name type="scientific">Posidoniimonas corsicana</name>
    <dbReference type="NCBI Taxonomy" id="1938618"/>
    <lineage>
        <taxon>Bacteria</taxon>
        <taxon>Pseudomonadati</taxon>
        <taxon>Planctomycetota</taxon>
        <taxon>Planctomycetia</taxon>
        <taxon>Pirellulales</taxon>
        <taxon>Lacipirellulaceae</taxon>
        <taxon>Posidoniimonas</taxon>
    </lineage>
</organism>
<feature type="region of interest" description="Disordered" evidence="1">
    <location>
        <begin position="1438"/>
        <end position="1465"/>
    </location>
</feature>
<dbReference type="Proteomes" id="UP000316714">
    <property type="component" value="Unassembled WGS sequence"/>
</dbReference>
<dbReference type="SMART" id="SM00089">
    <property type="entry name" value="PKD"/>
    <property type="match status" value="3"/>
</dbReference>
<name>A0A5C5UUX0_9BACT</name>
<protein>
    <submittedName>
        <fullName evidence="3">PKD domain protein</fullName>
    </submittedName>
</protein>
<dbReference type="InterPro" id="IPR000601">
    <property type="entry name" value="PKD_dom"/>
</dbReference>
<feature type="domain" description="PKD" evidence="2">
    <location>
        <begin position="847"/>
        <end position="922"/>
    </location>
</feature>
<dbReference type="CDD" id="cd00146">
    <property type="entry name" value="PKD"/>
    <property type="match status" value="1"/>
</dbReference>
<evidence type="ECO:0000259" key="2">
    <source>
        <dbReference type="PROSITE" id="PS50093"/>
    </source>
</evidence>